<reference evidence="17 18" key="1">
    <citation type="submission" date="2012-11" db="EMBL/GenBank/DDBJ databases">
        <title>Genome assembly of Thiorhodococcus sp. AK35.</title>
        <authorList>
            <person name="Nupur N."/>
            <person name="Khatri I."/>
            <person name="Subramanian S."/>
            <person name="Pinnaka A."/>
        </authorList>
    </citation>
    <scope>NUCLEOTIDE SEQUENCE [LARGE SCALE GENOMIC DNA]</scope>
    <source>
        <strain evidence="17 18">AK35</strain>
    </source>
</reference>
<comment type="similarity">
    <text evidence="12 14">Belongs to the TonB-dependent receptor family.</text>
</comment>
<dbReference type="GO" id="GO:0006826">
    <property type="term" value="P:iron ion transport"/>
    <property type="evidence" value="ECO:0007669"/>
    <property type="project" value="UniProtKB-KW"/>
</dbReference>
<keyword evidence="2 12" id="KW-0813">Transport</keyword>
<dbReference type="InterPro" id="IPR036942">
    <property type="entry name" value="Beta-barrel_TonB_sf"/>
</dbReference>
<dbReference type="EMBL" id="AONC01000023">
    <property type="protein sequence ID" value="EXJ15626.1"/>
    <property type="molecule type" value="Genomic_DNA"/>
</dbReference>
<dbReference type="Pfam" id="PF00593">
    <property type="entry name" value="TonB_dep_Rec_b-barrel"/>
    <property type="match status" value="1"/>
</dbReference>
<keyword evidence="8" id="KW-0406">Ion transport</keyword>
<keyword evidence="9 14" id="KW-0798">TonB box</keyword>
<dbReference type="eggNOG" id="COG4771">
    <property type="taxonomic scope" value="Bacteria"/>
</dbReference>
<gene>
    <name evidence="17" type="ORF">D779_1133</name>
</gene>
<keyword evidence="4" id="KW-0410">Iron transport</keyword>
<evidence type="ECO:0000313" key="17">
    <source>
        <dbReference type="EMBL" id="EXJ15626.1"/>
    </source>
</evidence>
<feature type="domain" description="TonB-dependent receptor-like beta-barrel" evidence="15">
    <location>
        <begin position="265"/>
        <end position="676"/>
    </location>
</feature>
<dbReference type="RefSeq" id="WP_043752072.1">
    <property type="nucleotide sequence ID" value="NZ_AONC01000023.1"/>
</dbReference>
<evidence type="ECO:0000256" key="1">
    <source>
        <dbReference type="ARBA" id="ARBA00004571"/>
    </source>
</evidence>
<keyword evidence="18" id="KW-1185">Reference proteome</keyword>
<dbReference type="GO" id="GO:0009279">
    <property type="term" value="C:cell outer membrane"/>
    <property type="evidence" value="ECO:0007669"/>
    <property type="project" value="UniProtKB-SubCell"/>
</dbReference>
<protein>
    <submittedName>
        <fullName evidence="17">TonB-dependent receptor</fullName>
    </submittedName>
</protein>
<keyword evidence="3 12" id="KW-1134">Transmembrane beta strand</keyword>
<evidence type="ECO:0000256" key="12">
    <source>
        <dbReference type="PROSITE-ProRule" id="PRU01360"/>
    </source>
</evidence>
<organism evidence="17 18">
    <name type="scientific">Imhoffiella purpurea</name>
    <dbReference type="NCBI Taxonomy" id="1249627"/>
    <lineage>
        <taxon>Bacteria</taxon>
        <taxon>Pseudomonadati</taxon>
        <taxon>Pseudomonadota</taxon>
        <taxon>Gammaproteobacteria</taxon>
        <taxon>Chromatiales</taxon>
        <taxon>Chromatiaceae</taxon>
        <taxon>Imhoffiella</taxon>
    </lineage>
</organism>
<evidence type="ECO:0000256" key="4">
    <source>
        <dbReference type="ARBA" id="ARBA00022496"/>
    </source>
</evidence>
<accession>W9VF54</accession>
<dbReference type="SUPFAM" id="SSF56935">
    <property type="entry name" value="Porins"/>
    <property type="match status" value="1"/>
</dbReference>
<dbReference type="InterPro" id="IPR010917">
    <property type="entry name" value="TonB_rcpt_CS"/>
</dbReference>
<evidence type="ECO:0000259" key="16">
    <source>
        <dbReference type="Pfam" id="PF07715"/>
    </source>
</evidence>
<evidence type="ECO:0000313" key="18">
    <source>
        <dbReference type="Proteomes" id="UP000019460"/>
    </source>
</evidence>
<keyword evidence="11 12" id="KW-0998">Cell outer membrane</keyword>
<dbReference type="OrthoDB" id="5987490at2"/>
<dbReference type="Pfam" id="PF07715">
    <property type="entry name" value="Plug"/>
    <property type="match status" value="1"/>
</dbReference>
<dbReference type="InterPro" id="IPR000531">
    <property type="entry name" value="Beta-barrel_TonB"/>
</dbReference>
<dbReference type="InterPro" id="IPR012910">
    <property type="entry name" value="Plug_dom"/>
</dbReference>
<evidence type="ECO:0000256" key="9">
    <source>
        <dbReference type="ARBA" id="ARBA00023077"/>
    </source>
</evidence>
<evidence type="ECO:0000256" key="13">
    <source>
        <dbReference type="PROSITE-ProRule" id="PRU10144"/>
    </source>
</evidence>
<evidence type="ECO:0000256" key="2">
    <source>
        <dbReference type="ARBA" id="ARBA00022448"/>
    </source>
</evidence>
<name>W9VF54_9GAMM</name>
<evidence type="ECO:0000259" key="15">
    <source>
        <dbReference type="Pfam" id="PF00593"/>
    </source>
</evidence>
<dbReference type="STRING" id="1249627.D779_1133"/>
<keyword evidence="10 12" id="KW-0472">Membrane</keyword>
<keyword evidence="5 12" id="KW-0812">Transmembrane</keyword>
<evidence type="ECO:0000256" key="11">
    <source>
        <dbReference type="ARBA" id="ARBA00023237"/>
    </source>
</evidence>
<feature type="domain" description="TonB-dependent receptor plug" evidence="16">
    <location>
        <begin position="55"/>
        <end position="163"/>
    </location>
</feature>
<evidence type="ECO:0000256" key="3">
    <source>
        <dbReference type="ARBA" id="ARBA00022452"/>
    </source>
</evidence>
<evidence type="ECO:0000256" key="14">
    <source>
        <dbReference type="RuleBase" id="RU003357"/>
    </source>
</evidence>
<proteinExistence type="inferred from homology"/>
<evidence type="ECO:0000256" key="5">
    <source>
        <dbReference type="ARBA" id="ARBA00022692"/>
    </source>
</evidence>
<dbReference type="AlphaFoldDB" id="W9VF54"/>
<dbReference type="PANTHER" id="PTHR32552">
    <property type="entry name" value="FERRICHROME IRON RECEPTOR-RELATED"/>
    <property type="match status" value="1"/>
</dbReference>
<keyword evidence="7" id="KW-0408">Iron</keyword>
<feature type="short sequence motif" description="TonB C-terminal box" evidence="13">
    <location>
        <begin position="693"/>
        <end position="710"/>
    </location>
</feature>
<evidence type="ECO:0000256" key="7">
    <source>
        <dbReference type="ARBA" id="ARBA00023004"/>
    </source>
</evidence>
<dbReference type="PATRIC" id="fig|1249627.3.peg.1584"/>
<keyword evidence="17" id="KW-0675">Receptor</keyword>
<comment type="caution">
    <text evidence="17">The sequence shown here is derived from an EMBL/GenBank/DDBJ whole genome shotgun (WGS) entry which is preliminary data.</text>
</comment>
<sequence>MSNSRVHLAQTVLFGWGLVLAGGLPKPATAQETGLEDGVSLPTLIVTAEKREQSLQDVPLSVSAIDDLEQEDAGVENVDDMASRVPSLYISNAATASSFMSLRGIVSQQTPGAPAGIGVYVDGVIRMDPLSALMTNVDLLDVERVEVLRGPQGTLWGRNTEAGAINIVTRRPDNEARAKARVTVGDEGYRVGEISANMPLIDQEMFLSLAGVRTLRDGFSTNTVSGKDVDDIDEGMFRGKLRWLPISGLDVQLTVDKAEARDGSYDYSYVSGSDLSNATPRKITSDRDDQREHHDSYGFSLDLSYDMDVARITSITAYRKNKTENFGDTDFSAYDLTGAFSEFEQEQWTQELRLASKEGDGRLDWLVGVFLFDTRHDDRLDSTTGTDAPLLGMPEGYPLSVGSNSLQEEGQAVFGSLTYALTDRWSLTGGLRYEHEEKDFSSSGLLYGAPVRFDEDANYSEFLPKLSLSYTWSPDIMAYASLSQGARSGGFNSPLVSATGNTYDNELSTSYELGLKSTWWDRRLRLNAAVFRMDIDDQQIGQTVPGTAFVITTNAGESRNYGVELEMQAAVTEELVIIANGAYLDTEFKDYVDPSAGADYSGNSAPLAPEYTYLLAAQYNKPIGGLLLGARMELQGTGRVYFDSANSLSQDPYALLNLRLGLSSDDWSVVLWGKNLTDEDYVRYASAYGADALAVYGAPRTFGVTASYAF</sequence>
<keyword evidence="6" id="KW-0732">Signal</keyword>
<evidence type="ECO:0000256" key="10">
    <source>
        <dbReference type="ARBA" id="ARBA00023136"/>
    </source>
</evidence>
<dbReference type="PANTHER" id="PTHR32552:SF81">
    <property type="entry name" value="TONB-DEPENDENT OUTER MEMBRANE RECEPTOR"/>
    <property type="match status" value="1"/>
</dbReference>
<evidence type="ECO:0000256" key="6">
    <source>
        <dbReference type="ARBA" id="ARBA00022729"/>
    </source>
</evidence>
<dbReference type="InterPro" id="IPR039426">
    <property type="entry name" value="TonB-dep_rcpt-like"/>
</dbReference>
<dbReference type="CDD" id="cd01347">
    <property type="entry name" value="ligand_gated_channel"/>
    <property type="match status" value="1"/>
</dbReference>
<dbReference type="PROSITE" id="PS01156">
    <property type="entry name" value="TONB_DEPENDENT_REC_2"/>
    <property type="match status" value="1"/>
</dbReference>
<evidence type="ECO:0000256" key="8">
    <source>
        <dbReference type="ARBA" id="ARBA00023065"/>
    </source>
</evidence>
<comment type="subcellular location">
    <subcellularLocation>
        <location evidence="1 12">Cell outer membrane</location>
        <topology evidence="1 12">Multi-pass membrane protein</topology>
    </subcellularLocation>
</comment>
<dbReference type="PROSITE" id="PS52016">
    <property type="entry name" value="TONB_DEPENDENT_REC_3"/>
    <property type="match status" value="1"/>
</dbReference>
<dbReference type="Proteomes" id="UP000019460">
    <property type="component" value="Unassembled WGS sequence"/>
</dbReference>
<dbReference type="Gene3D" id="2.40.170.20">
    <property type="entry name" value="TonB-dependent receptor, beta-barrel domain"/>
    <property type="match status" value="1"/>
</dbReference>